<keyword evidence="2" id="KW-1185">Reference proteome</keyword>
<evidence type="ECO:0000313" key="1">
    <source>
        <dbReference type="EMBL" id="KAH7980494.1"/>
    </source>
</evidence>
<gene>
    <name evidence="1" type="ORF">HPB49_016673</name>
</gene>
<protein>
    <submittedName>
        <fullName evidence="1">Uncharacterized protein</fullName>
    </submittedName>
</protein>
<proteinExistence type="predicted"/>
<comment type="caution">
    <text evidence="1">The sequence shown here is derived from an EMBL/GenBank/DDBJ whole genome shotgun (WGS) entry which is preliminary data.</text>
</comment>
<sequence length="264" mass="29578">MPLLQNLTRKRTWTASIYYEYRCVEAERDRDERHGIQRTKQAQGARHGELEKVLLKWLKQARAAGVNFDGSVLKEKALKVADVLEIEDFTASNGWISLFRARHGVAYRQLSFQKCGFRHQPSAKDTERSEDDPVARDYDMDEEFLSTGADVPFDEFVVIDDVPTCKLQSVAEIVVEVVADEAPEDDSENEGLRPPATFAEALAGLEALQSFFRTKDNENADKGTATASGNRGACGIAPQSAPPPAPHKFLRHRCNQSDRQKPNE</sequence>
<name>A0ACB8E119_DERSI</name>
<accession>A0ACB8E119</accession>
<reference evidence="1" key="1">
    <citation type="submission" date="2020-05" db="EMBL/GenBank/DDBJ databases">
        <title>Large-scale comparative analyses of tick genomes elucidate their genetic diversity and vector capacities.</title>
        <authorList>
            <person name="Jia N."/>
            <person name="Wang J."/>
            <person name="Shi W."/>
            <person name="Du L."/>
            <person name="Sun Y."/>
            <person name="Zhan W."/>
            <person name="Jiang J."/>
            <person name="Wang Q."/>
            <person name="Zhang B."/>
            <person name="Ji P."/>
            <person name="Sakyi L.B."/>
            <person name="Cui X."/>
            <person name="Yuan T."/>
            <person name="Jiang B."/>
            <person name="Yang W."/>
            <person name="Lam T.T.-Y."/>
            <person name="Chang Q."/>
            <person name="Ding S."/>
            <person name="Wang X."/>
            <person name="Zhu J."/>
            <person name="Ruan X."/>
            <person name="Zhao L."/>
            <person name="Wei J."/>
            <person name="Que T."/>
            <person name="Du C."/>
            <person name="Cheng J."/>
            <person name="Dai P."/>
            <person name="Han X."/>
            <person name="Huang E."/>
            <person name="Gao Y."/>
            <person name="Liu J."/>
            <person name="Shao H."/>
            <person name="Ye R."/>
            <person name="Li L."/>
            <person name="Wei W."/>
            <person name="Wang X."/>
            <person name="Wang C."/>
            <person name="Yang T."/>
            <person name="Huo Q."/>
            <person name="Li W."/>
            <person name="Guo W."/>
            <person name="Chen H."/>
            <person name="Zhou L."/>
            <person name="Ni X."/>
            <person name="Tian J."/>
            <person name="Zhou Y."/>
            <person name="Sheng Y."/>
            <person name="Liu T."/>
            <person name="Pan Y."/>
            <person name="Xia L."/>
            <person name="Li J."/>
            <person name="Zhao F."/>
            <person name="Cao W."/>
        </authorList>
    </citation>
    <scope>NUCLEOTIDE SEQUENCE</scope>
    <source>
        <strain evidence="1">Dsil-2018</strain>
    </source>
</reference>
<evidence type="ECO:0000313" key="2">
    <source>
        <dbReference type="Proteomes" id="UP000821865"/>
    </source>
</evidence>
<dbReference type="Proteomes" id="UP000821865">
    <property type="component" value="Chromosome 1"/>
</dbReference>
<organism evidence="1 2">
    <name type="scientific">Dermacentor silvarum</name>
    <name type="common">Tick</name>
    <dbReference type="NCBI Taxonomy" id="543639"/>
    <lineage>
        <taxon>Eukaryota</taxon>
        <taxon>Metazoa</taxon>
        <taxon>Ecdysozoa</taxon>
        <taxon>Arthropoda</taxon>
        <taxon>Chelicerata</taxon>
        <taxon>Arachnida</taxon>
        <taxon>Acari</taxon>
        <taxon>Parasitiformes</taxon>
        <taxon>Ixodida</taxon>
        <taxon>Ixodoidea</taxon>
        <taxon>Ixodidae</taxon>
        <taxon>Rhipicephalinae</taxon>
        <taxon>Dermacentor</taxon>
    </lineage>
</organism>
<dbReference type="EMBL" id="CM023470">
    <property type="protein sequence ID" value="KAH7980494.1"/>
    <property type="molecule type" value="Genomic_DNA"/>
</dbReference>